<evidence type="ECO:0000256" key="1">
    <source>
        <dbReference type="SAM" id="Phobius"/>
    </source>
</evidence>
<keyword evidence="3" id="KW-1185">Reference proteome</keyword>
<dbReference type="RefSeq" id="WP_207321206.1">
    <property type="nucleotide sequence ID" value="NZ_CP071501.1"/>
</dbReference>
<proteinExistence type="predicted"/>
<keyword evidence="1" id="KW-0812">Transmembrane</keyword>
<sequence length="62" mass="6788">MQSSFWQVFLSTLAAFFGVQSDQNRRKDFSQSSPMPYIIMGLVLAIGLVLGLVLLVSVVLAP</sequence>
<organism evidence="2 3">
    <name type="scientific">Shewanella cyperi</name>
    <dbReference type="NCBI Taxonomy" id="2814292"/>
    <lineage>
        <taxon>Bacteria</taxon>
        <taxon>Pseudomonadati</taxon>
        <taxon>Pseudomonadota</taxon>
        <taxon>Gammaproteobacteria</taxon>
        <taxon>Alteromonadales</taxon>
        <taxon>Shewanellaceae</taxon>
        <taxon>Shewanella</taxon>
    </lineage>
</organism>
<reference evidence="2 3" key="1">
    <citation type="submission" date="2021-03" db="EMBL/GenBank/DDBJ databases">
        <title>Novel species identification of genus Shewanella.</title>
        <authorList>
            <person name="Liu G."/>
            <person name="Zhang Q."/>
        </authorList>
    </citation>
    <scope>NUCLEOTIDE SEQUENCE [LARGE SCALE GENOMIC DNA]</scope>
    <source>
        <strain evidence="2 3">FJAT-53726</strain>
    </source>
</reference>
<dbReference type="Proteomes" id="UP000663281">
    <property type="component" value="Chromosome"/>
</dbReference>
<dbReference type="EMBL" id="CP071504">
    <property type="protein sequence ID" value="QSX29859.1"/>
    <property type="molecule type" value="Genomic_DNA"/>
</dbReference>
<dbReference type="KEGG" id="scyp:JYB88_17010"/>
<dbReference type="AlphaFoldDB" id="A0A974XSW9"/>
<protein>
    <submittedName>
        <fullName evidence="2">DUF2970 domain-containing protein</fullName>
    </submittedName>
</protein>
<dbReference type="Pfam" id="PF11174">
    <property type="entry name" value="DUF2970"/>
    <property type="match status" value="1"/>
</dbReference>
<accession>A0A974XSW9</accession>
<feature type="transmembrane region" description="Helical" evidence="1">
    <location>
        <begin position="37"/>
        <end position="61"/>
    </location>
</feature>
<name>A0A974XSW9_9GAMM</name>
<keyword evidence="1" id="KW-0472">Membrane</keyword>
<evidence type="ECO:0000313" key="2">
    <source>
        <dbReference type="EMBL" id="QSX29859.1"/>
    </source>
</evidence>
<keyword evidence="1" id="KW-1133">Transmembrane helix</keyword>
<dbReference type="InterPro" id="IPR021344">
    <property type="entry name" value="DUF2970"/>
</dbReference>
<evidence type="ECO:0000313" key="3">
    <source>
        <dbReference type="Proteomes" id="UP000663281"/>
    </source>
</evidence>
<gene>
    <name evidence="2" type="ORF">JYB88_17010</name>
</gene>